<organism evidence="7 8">
    <name type="scientific">Chitinophaga ginsengisegetis</name>
    <dbReference type="NCBI Taxonomy" id="393003"/>
    <lineage>
        <taxon>Bacteria</taxon>
        <taxon>Pseudomonadati</taxon>
        <taxon>Bacteroidota</taxon>
        <taxon>Chitinophagia</taxon>
        <taxon>Chitinophagales</taxon>
        <taxon>Chitinophagaceae</taxon>
        <taxon>Chitinophaga</taxon>
    </lineage>
</organism>
<dbReference type="PANTHER" id="PTHR43303:SF4">
    <property type="entry name" value="NADPH DEHYDROGENASE C23G7.10C-RELATED"/>
    <property type="match status" value="1"/>
</dbReference>
<reference evidence="8" key="1">
    <citation type="submission" date="2017-02" db="EMBL/GenBank/DDBJ databases">
        <authorList>
            <person name="Varghese N."/>
            <person name="Submissions S."/>
        </authorList>
    </citation>
    <scope>NUCLEOTIDE SEQUENCE [LARGE SCALE GENOMIC DNA]</scope>
    <source>
        <strain evidence="8">DSM 18108</strain>
    </source>
</reference>
<dbReference type="CDD" id="cd02932">
    <property type="entry name" value="OYE_YqiM_FMN"/>
    <property type="match status" value="1"/>
</dbReference>
<keyword evidence="5" id="KW-0560">Oxidoreductase</keyword>
<dbReference type="GO" id="GO:0003959">
    <property type="term" value="F:NADPH dehydrogenase activity"/>
    <property type="evidence" value="ECO:0007669"/>
    <property type="project" value="InterPro"/>
</dbReference>
<dbReference type="InterPro" id="IPR001155">
    <property type="entry name" value="OxRdtase_FMN_N"/>
</dbReference>
<dbReference type="InterPro" id="IPR044152">
    <property type="entry name" value="YqjM-like"/>
</dbReference>
<sequence>MSHLFSPLQLREITFRNRITVSPMCEYSSTDGFATNWHLVHLGSRAVGGAGLVLTEAAAVSPEGRISIHDLGIWKDEHIPMLQEITAFISAQGAVPGIQLAHAGRKASTLRPWEGSRALPAEDGGWEVVAPSAIPFNDVYPVPVALTETGIRKVKDDFKAAAIRALKAGFQVIEIHGAHGYLLHNFLSPLSNHRTDEYGGSFENRIRLLVETVEAVREVWPEQYPLLLRISATDWAEGGWTPEESVKLAAIVKEKGVDLVDCSSGGLAAHQQIKVGPLYQTPFAEKIRKEAGIATGAVGLITTAEEAESIIANGWADMVLMAREMLRDPYFPLRAAHELGAEIKWPVQYERAKRRK</sequence>
<evidence type="ECO:0000259" key="6">
    <source>
        <dbReference type="Pfam" id="PF00724"/>
    </source>
</evidence>
<keyword evidence="4" id="KW-0521">NADP</keyword>
<comment type="cofactor">
    <cofactor evidence="1">
        <name>FMN</name>
        <dbReference type="ChEBI" id="CHEBI:58210"/>
    </cofactor>
</comment>
<dbReference type="GO" id="GO:0010181">
    <property type="term" value="F:FMN binding"/>
    <property type="evidence" value="ECO:0007669"/>
    <property type="project" value="InterPro"/>
</dbReference>
<evidence type="ECO:0000256" key="1">
    <source>
        <dbReference type="ARBA" id="ARBA00001917"/>
    </source>
</evidence>
<dbReference type="GO" id="GO:0050661">
    <property type="term" value="F:NADP binding"/>
    <property type="evidence" value="ECO:0007669"/>
    <property type="project" value="InterPro"/>
</dbReference>
<name>A0A1T5N5L8_9BACT</name>
<dbReference type="RefSeq" id="WP_079467758.1">
    <property type="nucleotide sequence ID" value="NZ_FUZZ01000001.1"/>
</dbReference>
<dbReference type="AlphaFoldDB" id="A0A1T5N5L8"/>
<evidence type="ECO:0000256" key="3">
    <source>
        <dbReference type="ARBA" id="ARBA00022643"/>
    </source>
</evidence>
<keyword evidence="3" id="KW-0288">FMN</keyword>
<dbReference type="STRING" id="393003.SAMN05660461_0420"/>
<dbReference type="Proteomes" id="UP000190166">
    <property type="component" value="Unassembled WGS sequence"/>
</dbReference>
<dbReference type="Pfam" id="PF00724">
    <property type="entry name" value="Oxidored_FMN"/>
    <property type="match status" value="1"/>
</dbReference>
<evidence type="ECO:0000256" key="2">
    <source>
        <dbReference type="ARBA" id="ARBA00022630"/>
    </source>
</evidence>
<evidence type="ECO:0000256" key="5">
    <source>
        <dbReference type="ARBA" id="ARBA00023002"/>
    </source>
</evidence>
<dbReference type="InterPro" id="IPR013785">
    <property type="entry name" value="Aldolase_TIM"/>
</dbReference>
<keyword evidence="2" id="KW-0285">Flavoprotein</keyword>
<feature type="domain" description="NADH:flavin oxidoreductase/NADH oxidase N-terminal" evidence="6">
    <location>
        <begin position="4"/>
        <end position="339"/>
    </location>
</feature>
<protein>
    <submittedName>
        <fullName evidence="7">2,4-dienoyl-CoA reductase</fullName>
    </submittedName>
</protein>
<proteinExistence type="predicted"/>
<evidence type="ECO:0000313" key="7">
    <source>
        <dbReference type="EMBL" id="SKC95543.1"/>
    </source>
</evidence>
<gene>
    <name evidence="7" type="ORF">SAMN05660461_0420</name>
</gene>
<dbReference type="PANTHER" id="PTHR43303">
    <property type="entry name" value="NADPH DEHYDROGENASE C23G7.10C-RELATED"/>
    <property type="match status" value="1"/>
</dbReference>
<dbReference type="EMBL" id="FUZZ01000001">
    <property type="protein sequence ID" value="SKC95543.1"/>
    <property type="molecule type" value="Genomic_DNA"/>
</dbReference>
<evidence type="ECO:0000256" key="4">
    <source>
        <dbReference type="ARBA" id="ARBA00022857"/>
    </source>
</evidence>
<evidence type="ECO:0000313" key="8">
    <source>
        <dbReference type="Proteomes" id="UP000190166"/>
    </source>
</evidence>
<dbReference type="Gene3D" id="3.20.20.70">
    <property type="entry name" value="Aldolase class I"/>
    <property type="match status" value="1"/>
</dbReference>
<dbReference type="SUPFAM" id="SSF51395">
    <property type="entry name" value="FMN-linked oxidoreductases"/>
    <property type="match status" value="1"/>
</dbReference>
<keyword evidence="8" id="KW-1185">Reference proteome</keyword>
<dbReference type="NCBIfam" id="NF010047">
    <property type="entry name" value="PRK13523.1"/>
    <property type="match status" value="1"/>
</dbReference>
<accession>A0A1T5N5L8</accession>